<dbReference type="Pfam" id="PF05380">
    <property type="entry name" value="Peptidase_A17"/>
    <property type="match status" value="1"/>
</dbReference>
<protein>
    <submittedName>
        <fullName evidence="1">Uncharacterized protein</fullName>
    </submittedName>
</protein>
<evidence type="ECO:0000313" key="2">
    <source>
        <dbReference type="Proteomes" id="UP000596742"/>
    </source>
</evidence>
<name>A0A8B6EUQ0_MYTGA</name>
<dbReference type="Proteomes" id="UP000596742">
    <property type="component" value="Unassembled WGS sequence"/>
</dbReference>
<dbReference type="EMBL" id="UYJE01005686">
    <property type="protein sequence ID" value="VDI39382.1"/>
    <property type="molecule type" value="Genomic_DNA"/>
</dbReference>
<proteinExistence type="predicted"/>
<sequence>MGGFRLTKWLSNSRDVLKAIPESELAPAVVNLSPGDVLPNDKALGVIWDVNEDKIRFKVKLTDKPLTRRGILSIVSSIFDPLGLVSPVTLRAKAIVQNLCRLKLGWDEQIPQHYCDEGKNWLTSLPCIESLSVNRCFRPKEFQHNKNAQLHLFSDGSELGYGACAYLRLVDVNDKITCSLVIGKARLAPIKQMSISRLELSGAVTACRLYQILNGELEIKIDNVTFWTDSTIVLGYIRNTSRRSSRSDPHLNNRVVFIRFSTLYKPKRCTKKDVQRQ</sequence>
<keyword evidence="2" id="KW-1185">Reference proteome</keyword>
<gene>
    <name evidence="1" type="ORF">MGAL_10B085376</name>
</gene>
<dbReference type="PANTHER" id="PTHR47331:SF1">
    <property type="entry name" value="GAG-LIKE PROTEIN"/>
    <property type="match status" value="1"/>
</dbReference>
<evidence type="ECO:0000313" key="1">
    <source>
        <dbReference type="EMBL" id="VDI39382.1"/>
    </source>
</evidence>
<organism evidence="1 2">
    <name type="scientific">Mytilus galloprovincialis</name>
    <name type="common">Mediterranean mussel</name>
    <dbReference type="NCBI Taxonomy" id="29158"/>
    <lineage>
        <taxon>Eukaryota</taxon>
        <taxon>Metazoa</taxon>
        <taxon>Spiralia</taxon>
        <taxon>Lophotrochozoa</taxon>
        <taxon>Mollusca</taxon>
        <taxon>Bivalvia</taxon>
        <taxon>Autobranchia</taxon>
        <taxon>Pteriomorphia</taxon>
        <taxon>Mytilida</taxon>
        <taxon>Mytiloidea</taxon>
        <taxon>Mytilidae</taxon>
        <taxon>Mytilinae</taxon>
        <taxon>Mytilus</taxon>
    </lineage>
</organism>
<dbReference type="OrthoDB" id="10057690at2759"/>
<reference evidence="1" key="1">
    <citation type="submission" date="2018-11" db="EMBL/GenBank/DDBJ databases">
        <authorList>
            <person name="Alioto T."/>
            <person name="Alioto T."/>
        </authorList>
    </citation>
    <scope>NUCLEOTIDE SEQUENCE</scope>
</reference>
<comment type="caution">
    <text evidence="1">The sequence shown here is derived from an EMBL/GenBank/DDBJ whole genome shotgun (WGS) entry which is preliminary data.</text>
</comment>
<accession>A0A8B6EUQ0</accession>
<dbReference type="InterPro" id="IPR008042">
    <property type="entry name" value="Retrotrans_Pao"/>
</dbReference>
<dbReference type="SUPFAM" id="SSF53098">
    <property type="entry name" value="Ribonuclease H-like"/>
    <property type="match status" value="1"/>
</dbReference>
<dbReference type="PANTHER" id="PTHR47331">
    <property type="entry name" value="PHD-TYPE DOMAIN-CONTAINING PROTEIN"/>
    <property type="match status" value="1"/>
</dbReference>
<dbReference type="InterPro" id="IPR012337">
    <property type="entry name" value="RNaseH-like_sf"/>
</dbReference>
<dbReference type="AlphaFoldDB" id="A0A8B6EUQ0"/>